<organism evidence="2 3">
    <name type="scientific">Dethiosulfovibrio marinus</name>
    <dbReference type="NCBI Taxonomy" id="133532"/>
    <lineage>
        <taxon>Bacteria</taxon>
        <taxon>Thermotogati</taxon>
        <taxon>Synergistota</taxon>
        <taxon>Synergistia</taxon>
        <taxon>Synergistales</taxon>
        <taxon>Dethiosulfovibrionaceae</taxon>
        <taxon>Dethiosulfovibrio</taxon>
    </lineage>
</organism>
<name>A0ABS9EQA9_9BACT</name>
<dbReference type="RefSeq" id="WP_236098765.1">
    <property type="nucleotide sequence ID" value="NZ_JAKGUD010000003.1"/>
</dbReference>
<evidence type="ECO:0008006" key="4">
    <source>
        <dbReference type="Google" id="ProtNLM"/>
    </source>
</evidence>
<feature type="transmembrane region" description="Helical" evidence="1">
    <location>
        <begin position="12"/>
        <end position="32"/>
    </location>
</feature>
<accession>A0ABS9EQA9</accession>
<protein>
    <recommendedName>
        <fullName evidence="4">Type 4 fimbrial biogenesis protein PilX N-terminal domain-containing protein</fullName>
    </recommendedName>
</protein>
<keyword evidence="1" id="KW-1133">Transmembrane helix</keyword>
<reference evidence="2 3" key="1">
    <citation type="submission" date="2022-01" db="EMBL/GenBank/DDBJ databases">
        <title>Dethiosulfovibrio faecalis sp. nov., a novel proteolytic, non-sulfur-reducing bacterium isolated from a marine aquaculture solid waste bioreactor.</title>
        <authorList>
            <person name="Grabowski S."/>
            <person name="Apolinario E."/>
            <person name="Schneider N."/>
            <person name="Marshall C.W."/>
            <person name="Sowers K.R."/>
        </authorList>
    </citation>
    <scope>NUCLEOTIDE SEQUENCE [LARGE SCALE GENOMIC DNA]</scope>
    <source>
        <strain evidence="2 3">DSM 12537</strain>
    </source>
</reference>
<evidence type="ECO:0000256" key="1">
    <source>
        <dbReference type="SAM" id="Phobius"/>
    </source>
</evidence>
<evidence type="ECO:0000313" key="3">
    <source>
        <dbReference type="Proteomes" id="UP001200430"/>
    </source>
</evidence>
<dbReference type="EMBL" id="JAKGUD010000003">
    <property type="protein sequence ID" value="MCF4142008.1"/>
    <property type="molecule type" value="Genomic_DNA"/>
</dbReference>
<comment type="caution">
    <text evidence="2">The sequence shown here is derived from an EMBL/GenBank/DDBJ whole genome shotgun (WGS) entry which is preliminary data.</text>
</comment>
<evidence type="ECO:0000313" key="2">
    <source>
        <dbReference type="EMBL" id="MCF4142008.1"/>
    </source>
</evidence>
<keyword evidence="3" id="KW-1185">Reference proteome</keyword>
<proteinExistence type="predicted"/>
<keyword evidence="1" id="KW-0812">Transmembrane</keyword>
<gene>
    <name evidence="2" type="ORF">L2W38_04155</name>
</gene>
<sequence>MTRMGKGGYSLILVLIVLVVGGAFVSVALFVVESRNRLGFQVMAQKNRYNESISSIERGKGWIHDYIVTTGDLPVGRNYDSVKKTSDLVVHSTDHYVIYDLRYSLASSSMDASFVGIPQWQLSTYDGSISLGGGYPSSNGGEDPTGIGIYLIQSTTEEGRKVHEVIVAEGK</sequence>
<keyword evidence="1" id="KW-0472">Membrane</keyword>
<dbReference type="Proteomes" id="UP001200430">
    <property type="component" value="Unassembled WGS sequence"/>
</dbReference>